<dbReference type="AlphaFoldDB" id="A0A432ME23"/>
<dbReference type="InterPro" id="IPR023827">
    <property type="entry name" value="Peptidase_S8_Asp-AS"/>
</dbReference>
<dbReference type="PROSITE" id="PS51892">
    <property type="entry name" value="SUBTILASE"/>
    <property type="match status" value="1"/>
</dbReference>
<dbReference type="InterPro" id="IPR022398">
    <property type="entry name" value="Peptidase_S8_His-AS"/>
</dbReference>
<reference evidence="9 10" key="1">
    <citation type="submission" date="2018-12" db="EMBL/GenBank/DDBJ databases">
        <authorList>
            <person name="Toschakov S.V."/>
        </authorList>
    </citation>
    <scope>NUCLEOTIDE SEQUENCE [LARGE SCALE GENOMIC DNA]</scope>
    <source>
        <strain evidence="9 10">GM2012</strain>
    </source>
</reference>
<keyword evidence="10" id="KW-1185">Reference proteome</keyword>
<feature type="active site" description="Charge relay system" evidence="5 6">
    <location>
        <position position="231"/>
    </location>
</feature>
<dbReference type="PRINTS" id="PR00723">
    <property type="entry name" value="SUBTILISIN"/>
</dbReference>
<evidence type="ECO:0000256" key="3">
    <source>
        <dbReference type="ARBA" id="ARBA00022801"/>
    </source>
</evidence>
<dbReference type="PROSITE" id="PS00137">
    <property type="entry name" value="SUBTILASE_HIS"/>
    <property type="match status" value="1"/>
</dbReference>
<dbReference type="PANTHER" id="PTHR43399:SF4">
    <property type="entry name" value="CELL WALL-ASSOCIATED PROTEASE"/>
    <property type="match status" value="1"/>
</dbReference>
<name>A0A432ME23_9BACT</name>
<feature type="active site" description="Charge relay system" evidence="5 6">
    <location>
        <position position="395"/>
    </location>
</feature>
<dbReference type="GO" id="GO:0006508">
    <property type="term" value="P:proteolysis"/>
    <property type="evidence" value="ECO:0007669"/>
    <property type="project" value="UniProtKB-KW"/>
</dbReference>
<evidence type="ECO:0000256" key="7">
    <source>
        <dbReference type="RuleBase" id="RU003355"/>
    </source>
</evidence>
<evidence type="ECO:0000256" key="5">
    <source>
        <dbReference type="PIRSR" id="PIRSR615500-1"/>
    </source>
</evidence>
<evidence type="ECO:0000256" key="6">
    <source>
        <dbReference type="PROSITE-ProRule" id="PRU01240"/>
    </source>
</evidence>
<evidence type="ECO:0000313" key="9">
    <source>
        <dbReference type="EMBL" id="RUL83405.1"/>
    </source>
</evidence>
<dbReference type="CDD" id="cd07473">
    <property type="entry name" value="Peptidases_S8_Subtilisin_like"/>
    <property type="match status" value="1"/>
</dbReference>
<keyword evidence="2 6" id="KW-0645">Protease</keyword>
<dbReference type="Gene3D" id="3.40.50.200">
    <property type="entry name" value="Peptidase S8/S53 domain"/>
    <property type="match status" value="1"/>
</dbReference>
<dbReference type="InterPro" id="IPR051048">
    <property type="entry name" value="Peptidase_S8/S53_subtilisin"/>
</dbReference>
<feature type="active site" description="Charge relay system" evidence="5 6">
    <location>
        <position position="176"/>
    </location>
</feature>
<keyword evidence="3 6" id="KW-0378">Hydrolase</keyword>
<dbReference type="GO" id="GO:0004252">
    <property type="term" value="F:serine-type endopeptidase activity"/>
    <property type="evidence" value="ECO:0007669"/>
    <property type="project" value="UniProtKB-UniRule"/>
</dbReference>
<sequence>MPRPKKRAACAPRPERLEVRLLLDAEPMGLDPIGAIRGAMTPFGLEAGKFATDHIIVRYRDDHVAQAKPHPFGMMPGLSLGTVEGLRVVGINPALGVEATLAAARRDPAVLYAEPDYLISAAVAPNDPRFPEQWGLSNPASSVATTGSLPIDADIDATTAWQTSTGNRSVVVAVLDSGVDYAHPDLAANIWTNRGEVPGNGIDDDNNGYVDDIRGWDFVNRDNDPRDDNSHGTHVAGTIGAVGDNGAGISGVAWRVSLMPLKVLDRNGNGSISSAIDAISYAYRNGAVISNISWGGTQYSQALRDVIETAGASTGHLVVAASGNSGRALDAPGSPRFYPASYDLPNIVSVAASDRSDQRASFSNFGQVSVDLAAPGVDILSTTPGGAYSFKSGTSMAAPHVTGAAALLKAIDPTLDAQKLASALIGSADRLPSLAGTSVSGGRLNVAKAVQEVRPQPRLRGGVVEVPANGEWTRVTLDESYASMVVATTPVVQPDGQSLVTRVRNAQGNSFEVSVVTAEGISTSAIPLSDGGFEVPEAGPNGSSGSYLYRPAGSAWSFAGTAGVT</sequence>
<evidence type="ECO:0000256" key="1">
    <source>
        <dbReference type="ARBA" id="ARBA00011073"/>
    </source>
</evidence>
<evidence type="ECO:0000259" key="8">
    <source>
        <dbReference type="Pfam" id="PF00082"/>
    </source>
</evidence>
<dbReference type="InterPro" id="IPR023828">
    <property type="entry name" value="Peptidase_S8_Ser-AS"/>
</dbReference>
<dbReference type="OrthoDB" id="252653at2"/>
<keyword evidence="4 6" id="KW-0720">Serine protease</keyword>
<dbReference type="Pfam" id="PF00082">
    <property type="entry name" value="Peptidase_S8"/>
    <property type="match status" value="1"/>
</dbReference>
<dbReference type="RefSeq" id="WP_148114888.1">
    <property type="nucleotide sequence ID" value="NZ_RYZH01000060.1"/>
</dbReference>
<comment type="caution">
    <text evidence="9">The sequence shown here is derived from an EMBL/GenBank/DDBJ whole genome shotgun (WGS) entry which is preliminary data.</text>
</comment>
<dbReference type="Proteomes" id="UP000280296">
    <property type="component" value="Unassembled WGS sequence"/>
</dbReference>
<evidence type="ECO:0000256" key="4">
    <source>
        <dbReference type="ARBA" id="ARBA00022825"/>
    </source>
</evidence>
<organism evidence="9 10">
    <name type="scientific">Tautonia sociabilis</name>
    <dbReference type="NCBI Taxonomy" id="2080755"/>
    <lineage>
        <taxon>Bacteria</taxon>
        <taxon>Pseudomonadati</taxon>
        <taxon>Planctomycetota</taxon>
        <taxon>Planctomycetia</taxon>
        <taxon>Isosphaerales</taxon>
        <taxon>Isosphaeraceae</taxon>
        <taxon>Tautonia</taxon>
    </lineage>
</organism>
<feature type="non-terminal residue" evidence="9">
    <location>
        <position position="565"/>
    </location>
</feature>
<evidence type="ECO:0000313" key="10">
    <source>
        <dbReference type="Proteomes" id="UP000280296"/>
    </source>
</evidence>
<dbReference type="PANTHER" id="PTHR43399">
    <property type="entry name" value="SUBTILISIN-RELATED"/>
    <property type="match status" value="1"/>
</dbReference>
<dbReference type="PROSITE" id="PS00136">
    <property type="entry name" value="SUBTILASE_ASP"/>
    <property type="match status" value="1"/>
</dbReference>
<dbReference type="PROSITE" id="PS00138">
    <property type="entry name" value="SUBTILASE_SER"/>
    <property type="match status" value="1"/>
</dbReference>
<comment type="similarity">
    <text evidence="1 6 7">Belongs to the peptidase S8 family.</text>
</comment>
<reference evidence="9 10" key="2">
    <citation type="submission" date="2019-01" db="EMBL/GenBank/DDBJ databases">
        <title>Tautonia sociabilis, a novel thermotolerant planctomycete of Isosphaeraceae family, isolated from a 4000 m deep subterranean habitat.</title>
        <authorList>
            <person name="Kovaleva O.L."/>
            <person name="Elcheninov A.G."/>
            <person name="Van Heerden E."/>
            <person name="Toshchakov S.V."/>
            <person name="Novikov A."/>
            <person name="Bonch-Osmolovskaya E.A."/>
            <person name="Kublanov I.V."/>
        </authorList>
    </citation>
    <scope>NUCLEOTIDE SEQUENCE [LARGE SCALE GENOMIC DNA]</scope>
    <source>
        <strain evidence="9 10">GM2012</strain>
    </source>
</reference>
<dbReference type="InterPro" id="IPR015500">
    <property type="entry name" value="Peptidase_S8_subtilisin-rel"/>
</dbReference>
<dbReference type="SUPFAM" id="SSF52743">
    <property type="entry name" value="Subtilisin-like"/>
    <property type="match status" value="1"/>
</dbReference>
<evidence type="ECO:0000256" key="2">
    <source>
        <dbReference type="ARBA" id="ARBA00022670"/>
    </source>
</evidence>
<dbReference type="InterPro" id="IPR034204">
    <property type="entry name" value="PfSUB1-like_cat_dom"/>
</dbReference>
<accession>A0A432ME23</accession>
<dbReference type="InterPro" id="IPR036852">
    <property type="entry name" value="Peptidase_S8/S53_dom_sf"/>
</dbReference>
<proteinExistence type="inferred from homology"/>
<gene>
    <name evidence="9" type="ORF">TsocGM_22090</name>
</gene>
<feature type="domain" description="Peptidase S8/S53" evidence="8">
    <location>
        <begin position="168"/>
        <end position="431"/>
    </location>
</feature>
<protein>
    <recommendedName>
        <fullName evidence="8">Peptidase S8/S53 domain-containing protein</fullName>
    </recommendedName>
</protein>
<dbReference type="EMBL" id="RYZH01000060">
    <property type="protein sequence ID" value="RUL83405.1"/>
    <property type="molecule type" value="Genomic_DNA"/>
</dbReference>
<dbReference type="InterPro" id="IPR000209">
    <property type="entry name" value="Peptidase_S8/S53_dom"/>
</dbReference>